<dbReference type="GO" id="GO:0080044">
    <property type="term" value="F:quercetin 7-O-glucosyltransferase activity"/>
    <property type="evidence" value="ECO:0007669"/>
    <property type="project" value="TreeGrafter"/>
</dbReference>
<name>A0A5D2U8A3_GOSMU</name>
<evidence type="ECO:0000256" key="1">
    <source>
        <dbReference type="ARBA" id="ARBA00009995"/>
    </source>
</evidence>
<evidence type="ECO:0000256" key="2">
    <source>
        <dbReference type="ARBA" id="ARBA00022676"/>
    </source>
</evidence>
<dbReference type="SUPFAM" id="SSF53756">
    <property type="entry name" value="UDP-Glycosyltransferase/glycogen phosphorylase"/>
    <property type="match status" value="1"/>
</dbReference>
<dbReference type="GO" id="GO:0080043">
    <property type="term" value="F:quercetin 3-O-glucosyltransferase activity"/>
    <property type="evidence" value="ECO:0007669"/>
    <property type="project" value="TreeGrafter"/>
</dbReference>
<evidence type="ECO:0000313" key="3">
    <source>
        <dbReference type="EMBL" id="TYI73218.1"/>
    </source>
</evidence>
<reference evidence="3 4" key="1">
    <citation type="submission" date="2019-07" db="EMBL/GenBank/DDBJ databases">
        <title>WGS assembly of Gossypium mustelinum.</title>
        <authorList>
            <person name="Chen Z.J."/>
            <person name="Sreedasyam A."/>
            <person name="Ando A."/>
            <person name="Song Q."/>
            <person name="De L."/>
            <person name="Hulse-Kemp A."/>
            <person name="Ding M."/>
            <person name="Ye W."/>
            <person name="Kirkbride R."/>
            <person name="Jenkins J."/>
            <person name="Plott C."/>
            <person name="Lovell J."/>
            <person name="Lin Y.-M."/>
            <person name="Vaughn R."/>
            <person name="Liu B."/>
            <person name="Li W."/>
            <person name="Simpson S."/>
            <person name="Scheffler B."/>
            <person name="Saski C."/>
            <person name="Grover C."/>
            <person name="Hu G."/>
            <person name="Conover J."/>
            <person name="Carlson J."/>
            <person name="Shu S."/>
            <person name="Boston L."/>
            <person name="Williams M."/>
            <person name="Peterson D."/>
            <person name="Mcgee K."/>
            <person name="Jones D."/>
            <person name="Wendel J."/>
            <person name="Stelly D."/>
            <person name="Grimwood J."/>
            <person name="Schmutz J."/>
        </authorList>
    </citation>
    <scope>NUCLEOTIDE SEQUENCE [LARGE SCALE GENOMIC DNA]</scope>
    <source>
        <strain evidence="3">1408120.09</strain>
    </source>
</reference>
<protein>
    <submittedName>
        <fullName evidence="3">Uncharacterized protein</fullName>
    </submittedName>
</protein>
<dbReference type="EMBL" id="CM017655">
    <property type="protein sequence ID" value="TYI73218.1"/>
    <property type="molecule type" value="Genomic_DNA"/>
</dbReference>
<keyword evidence="2" id="KW-0328">Glycosyltransferase</keyword>
<keyword evidence="4" id="KW-1185">Reference proteome</keyword>
<dbReference type="PANTHER" id="PTHR11926">
    <property type="entry name" value="GLUCOSYL/GLUCURONOSYL TRANSFERASES"/>
    <property type="match status" value="1"/>
</dbReference>
<comment type="similarity">
    <text evidence="1">Belongs to the UDP-glycosyltransferase family.</text>
</comment>
<proteinExistence type="inferred from homology"/>
<keyword evidence="2" id="KW-0808">Transferase</keyword>
<organism evidence="3 4">
    <name type="scientific">Gossypium mustelinum</name>
    <name type="common">Cotton</name>
    <name type="synonym">Gossypium caicoense</name>
    <dbReference type="NCBI Taxonomy" id="34275"/>
    <lineage>
        <taxon>Eukaryota</taxon>
        <taxon>Viridiplantae</taxon>
        <taxon>Streptophyta</taxon>
        <taxon>Embryophyta</taxon>
        <taxon>Tracheophyta</taxon>
        <taxon>Spermatophyta</taxon>
        <taxon>Magnoliopsida</taxon>
        <taxon>eudicotyledons</taxon>
        <taxon>Gunneridae</taxon>
        <taxon>Pentapetalae</taxon>
        <taxon>rosids</taxon>
        <taxon>malvids</taxon>
        <taxon>Malvales</taxon>
        <taxon>Malvaceae</taxon>
        <taxon>Malvoideae</taxon>
        <taxon>Gossypium</taxon>
    </lineage>
</organism>
<accession>A0A5D2U8A3</accession>
<dbReference type="Proteomes" id="UP000323597">
    <property type="component" value="Chromosome D07"/>
</dbReference>
<sequence length="169" mass="18632">MEMEKEHRSSHPRLVLVALPFQGHINPMLQLGSILHSKGFSITVLYTAFNSPIPSNYPEFGFVSIPDNLSEQLISADDLLPFISLLNLNCGVPFQECLAKMVQKQEVENEPSIACIVYDECMYFCDAVAKCVKLSSIVLRTTSASTYLSRNAILQLKAEGVLTSQGSTS</sequence>
<dbReference type="Gene3D" id="3.40.50.2000">
    <property type="entry name" value="Glycogen Phosphorylase B"/>
    <property type="match status" value="1"/>
</dbReference>
<gene>
    <name evidence="3" type="ORF">E1A91_D07G116300v1</name>
</gene>
<dbReference type="AlphaFoldDB" id="A0A5D2U8A3"/>
<evidence type="ECO:0000313" key="4">
    <source>
        <dbReference type="Proteomes" id="UP000323597"/>
    </source>
</evidence>
<dbReference type="PANTHER" id="PTHR11926:SF1494">
    <property type="entry name" value="FLAVONOL 3-O-GLUCOSYLTRANSFERASE UGT76E12-RELATED"/>
    <property type="match status" value="1"/>
</dbReference>